<keyword evidence="3" id="KW-0804">Transcription</keyword>
<dbReference type="PANTHER" id="PTHR44688">
    <property type="entry name" value="DNA-BINDING TRANSCRIPTIONAL ACTIVATOR DEVR_DOSR"/>
    <property type="match status" value="1"/>
</dbReference>
<dbReference type="Proteomes" id="UP000555564">
    <property type="component" value="Unassembled WGS sequence"/>
</dbReference>
<evidence type="ECO:0000256" key="3">
    <source>
        <dbReference type="ARBA" id="ARBA00023163"/>
    </source>
</evidence>
<dbReference type="PANTHER" id="PTHR44688:SF16">
    <property type="entry name" value="DNA-BINDING TRANSCRIPTIONAL ACTIVATOR DEVR_DOSR"/>
    <property type="match status" value="1"/>
</dbReference>
<evidence type="ECO:0000313" key="5">
    <source>
        <dbReference type="EMBL" id="MBB6474947.1"/>
    </source>
</evidence>
<dbReference type="PROSITE" id="PS50043">
    <property type="entry name" value="HTH_LUXR_2"/>
    <property type="match status" value="1"/>
</dbReference>
<dbReference type="EMBL" id="JACHIU010000001">
    <property type="protein sequence ID" value="MBB6474947.1"/>
    <property type="molecule type" value="Genomic_DNA"/>
</dbReference>
<gene>
    <name evidence="5" type="ORF">BJ992_004378</name>
</gene>
<accession>A0A7X0M831</accession>
<keyword evidence="6" id="KW-1185">Reference proteome</keyword>
<evidence type="ECO:0000259" key="4">
    <source>
        <dbReference type="PROSITE" id="PS50043"/>
    </source>
</evidence>
<dbReference type="GO" id="GO:0003677">
    <property type="term" value="F:DNA binding"/>
    <property type="evidence" value="ECO:0007669"/>
    <property type="project" value="UniProtKB-KW"/>
</dbReference>
<dbReference type="InterPro" id="IPR000792">
    <property type="entry name" value="Tscrpt_reg_LuxR_C"/>
</dbReference>
<comment type="caution">
    <text evidence="5">The sequence shown here is derived from an EMBL/GenBank/DDBJ whole genome shotgun (WGS) entry which is preliminary data.</text>
</comment>
<dbReference type="InterPro" id="IPR016032">
    <property type="entry name" value="Sig_transdc_resp-reg_C-effctor"/>
</dbReference>
<feature type="domain" description="HTH luxR-type" evidence="4">
    <location>
        <begin position="169"/>
        <end position="234"/>
    </location>
</feature>
<sequence length="236" mass="26749">MPPTETLVKEKSSPDARNRRRLAGQRVFLIGGWQALEAASSRATGPEHVRGQDFWFRDTLVTRSTPDLTSLPRQVRGAQPHWLLIGQMVSEEDLPELVTKCQVMAPGARLAMLGALKDRGRAEAWVRRGCTVYLACNSTLDRVLDTLRIAALLDLQIVDYVMYLRWQRSMPKAPRLTDRQHQVLELIKQGHTNAEIAKELYLTQHTVEFHIRHLLQKLGARNRTEAAEMGHSLGIC</sequence>
<dbReference type="Pfam" id="PF00196">
    <property type="entry name" value="GerE"/>
    <property type="match status" value="1"/>
</dbReference>
<dbReference type="RefSeq" id="WP_184983896.1">
    <property type="nucleotide sequence ID" value="NZ_BAAALO010000002.1"/>
</dbReference>
<organism evidence="5 6">
    <name type="scientific">Sphaerisporangium rubeum</name>
    <dbReference type="NCBI Taxonomy" id="321317"/>
    <lineage>
        <taxon>Bacteria</taxon>
        <taxon>Bacillati</taxon>
        <taxon>Actinomycetota</taxon>
        <taxon>Actinomycetes</taxon>
        <taxon>Streptosporangiales</taxon>
        <taxon>Streptosporangiaceae</taxon>
        <taxon>Sphaerisporangium</taxon>
    </lineage>
</organism>
<keyword evidence="2 5" id="KW-0238">DNA-binding</keyword>
<dbReference type="SMART" id="SM00421">
    <property type="entry name" value="HTH_LUXR"/>
    <property type="match status" value="1"/>
</dbReference>
<dbReference type="AlphaFoldDB" id="A0A7X0M831"/>
<proteinExistence type="predicted"/>
<dbReference type="PROSITE" id="PS00622">
    <property type="entry name" value="HTH_LUXR_1"/>
    <property type="match status" value="1"/>
</dbReference>
<dbReference type="GO" id="GO:0006355">
    <property type="term" value="P:regulation of DNA-templated transcription"/>
    <property type="evidence" value="ECO:0007669"/>
    <property type="project" value="InterPro"/>
</dbReference>
<dbReference type="CDD" id="cd06170">
    <property type="entry name" value="LuxR_C_like"/>
    <property type="match status" value="1"/>
</dbReference>
<evidence type="ECO:0000313" key="6">
    <source>
        <dbReference type="Proteomes" id="UP000555564"/>
    </source>
</evidence>
<dbReference type="SUPFAM" id="SSF46894">
    <property type="entry name" value="C-terminal effector domain of the bipartite response regulators"/>
    <property type="match status" value="1"/>
</dbReference>
<keyword evidence="1" id="KW-0805">Transcription regulation</keyword>
<dbReference type="InterPro" id="IPR036388">
    <property type="entry name" value="WH-like_DNA-bd_sf"/>
</dbReference>
<name>A0A7X0M831_9ACTN</name>
<reference evidence="5 6" key="1">
    <citation type="submission" date="2020-08" db="EMBL/GenBank/DDBJ databases">
        <title>Sequencing the genomes of 1000 actinobacteria strains.</title>
        <authorList>
            <person name="Klenk H.-P."/>
        </authorList>
    </citation>
    <scope>NUCLEOTIDE SEQUENCE [LARGE SCALE GENOMIC DNA]</scope>
    <source>
        <strain evidence="5 6">DSM 44936</strain>
    </source>
</reference>
<evidence type="ECO:0000256" key="1">
    <source>
        <dbReference type="ARBA" id="ARBA00023015"/>
    </source>
</evidence>
<protein>
    <submittedName>
        <fullName evidence="5">DNA-binding NarL/FixJ family response regulator</fullName>
    </submittedName>
</protein>
<dbReference type="Gene3D" id="1.10.10.10">
    <property type="entry name" value="Winged helix-like DNA-binding domain superfamily/Winged helix DNA-binding domain"/>
    <property type="match status" value="1"/>
</dbReference>
<dbReference type="PRINTS" id="PR00038">
    <property type="entry name" value="HTHLUXR"/>
</dbReference>
<evidence type="ECO:0000256" key="2">
    <source>
        <dbReference type="ARBA" id="ARBA00023125"/>
    </source>
</evidence>